<proteinExistence type="predicted"/>
<protein>
    <submittedName>
        <fullName evidence="1">Uncharacterized protein</fullName>
    </submittedName>
</protein>
<keyword evidence="1" id="KW-0614">Plasmid</keyword>
<name>A0A076LVY6_9GAMM</name>
<dbReference type="Proteomes" id="UP000028681">
    <property type="component" value="Plasmid 1"/>
</dbReference>
<evidence type="ECO:0000313" key="1">
    <source>
        <dbReference type="EMBL" id="AIJ10693.1"/>
    </source>
</evidence>
<sequence>MEAEGKAFNQELFYDYVMAYGRGEPSCKAYELAEKWFWQGYDYAFIAAEIITRPYCLCEDNDD</sequence>
<gene>
    <name evidence="1" type="ORF">ETEE_p1102</name>
</gene>
<reference evidence="1 2" key="1">
    <citation type="journal article" date="2012" name="PLoS ONE">
        <title>Edwardsiella comparative phylogenomics reveal the new intra/inter-species taxonomic relationships, virulence evolution and niche adaptation mechanisms.</title>
        <authorList>
            <person name="Yang M."/>
            <person name="Lv Y."/>
            <person name="Xiao J."/>
            <person name="Wu H."/>
            <person name="Zheng H."/>
            <person name="Liu Q."/>
            <person name="Zhang Y."/>
            <person name="Wang Q."/>
        </authorList>
    </citation>
    <scope>NUCLEOTIDE SEQUENCE [LARGE SCALE GENOMIC DNA]</scope>
    <source>
        <strain evidence="2">080813</strain>
        <plasmid evidence="2">Plasmid 1</plasmid>
    </source>
</reference>
<geneLocation type="plasmid" evidence="1 2">
    <name>1</name>
</geneLocation>
<evidence type="ECO:0000313" key="2">
    <source>
        <dbReference type="Proteomes" id="UP000028681"/>
    </source>
</evidence>
<dbReference type="HOGENOM" id="CLU_2878692_0_0_6"/>
<accession>A0A076LVY6</accession>
<organism evidence="1 2">
    <name type="scientific">Edwardsiella anguillarum ET080813</name>
    <dbReference type="NCBI Taxonomy" id="667120"/>
    <lineage>
        <taxon>Bacteria</taxon>
        <taxon>Pseudomonadati</taxon>
        <taxon>Pseudomonadota</taxon>
        <taxon>Gammaproteobacteria</taxon>
        <taxon>Enterobacterales</taxon>
        <taxon>Hafniaceae</taxon>
        <taxon>Edwardsiella</taxon>
    </lineage>
</organism>
<dbReference type="KEGG" id="ete:ETEE_p1102"/>
<dbReference type="EMBL" id="CP006665">
    <property type="protein sequence ID" value="AIJ10693.1"/>
    <property type="molecule type" value="Genomic_DNA"/>
</dbReference>
<dbReference type="AlphaFoldDB" id="A0A076LVY6"/>